<accession>A0A5J4JMR8</accession>
<dbReference type="Gene3D" id="3.30.950.10">
    <property type="entry name" value="Methyltransferase, Cobalt-precorrin-4 Transmethylase, Domain 2"/>
    <property type="match status" value="1"/>
</dbReference>
<dbReference type="EC" id="2.1.1.198" evidence="6"/>
<dbReference type="InterPro" id="IPR018063">
    <property type="entry name" value="SAM_MeTrfase_RsmI_CS"/>
</dbReference>
<dbReference type="NCBIfam" id="TIGR00096">
    <property type="entry name" value="16S rRNA (cytidine(1402)-2'-O)-methyltransferase"/>
    <property type="match status" value="1"/>
</dbReference>
<sequence length="291" mass="33106">MQQQASFRDEEKKGILYLVPTPIGNLEDMTFRAVRILKSADLIAAEDTRNSKKLCAHFDIHTPLVSHHEHNKEISTRDILVRLSRGEKVALISDAGMPCISDPGYELVAACIRENITVVPLPGANAALTALIASGIAPQPFYFYGFLPRDKQEKRAELEKLGKIASTFIIYEAPHRLKRTLEMMQDVLGDRKIAISRELTKKFEEFIRGTIEEAVEWVQNNEIRGEFCLIVEGSPETQEENRGLWWSALSVKEHVDAYISQKQLPPKEAIKLAAKDRKLPKREVYQIYHEI</sequence>
<dbReference type="GO" id="GO:0070677">
    <property type="term" value="F:rRNA (cytosine-2'-O-)-methyltransferase activity"/>
    <property type="evidence" value="ECO:0007669"/>
    <property type="project" value="UniProtKB-UniRule"/>
</dbReference>
<dbReference type="PANTHER" id="PTHR46111:SF1">
    <property type="entry name" value="RIBOSOMAL RNA SMALL SUBUNIT METHYLTRANSFERASE I"/>
    <property type="match status" value="1"/>
</dbReference>
<dbReference type="RefSeq" id="WP_172967564.1">
    <property type="nucleotide sequence ID" value="NZ_BKZQ01000060.1"/>
</dbReference>
<comment type="similarity">
    <text evidence="6">Belongs to the methyltransferase superfamily. RsmI family.</text>
</comment>
<comment type="caution">
    <text evidence="8">The sequence shown here is derived from an EMBL/GenBank/DDBJ whole genome shotgun (WGS) entry which is preliminary data.</text>
</comment>
<dbReference type="GO" id="GO:0005737">
    <property type="term" value="C:cytoplasm"/>
    <property type="evidence" value="ECO:0007669"/>
    <property type="project" value="UniProtKB-SubCell"/>
</dbReference>
<evidence type="ECO:0000313" key="9">
    <source>
        <dbReference type="Proteomes" id="UP000391919"/>
    </source>
</evidence>
<dbReference type="InterPro" id="IPR035996">
    <property type="entry name" value="4pyrrol_Methylase_sf"/>
</dbReference>
<feature type="domain" description="Tetrapyrrole methylase" evidence="7">
    <location>
        <begin position="16"/>
        <end position="214"/>
    </location>
</feature>
<comment type="catalytic activity">
    <reaction evidence="6">
        <text>cytidine(1402) in 16S rRNA + S-adenosyl-L-methionine = 2'-O-methylcytidine(1402) in 16S rRNA + S-adenosyl-L-homocysteine + H(+)</text>
        <dbReference type="Rhea" id="RHEA:42924"/>
        <dbReference type="Rhea" id="RHEA-COMP:10285"/>
        <dbReference type="Rhea" id="RHEA-COMP:10286"/>
        <dbReference type="ChEBI" id="CHEBI:15378"/>
        <dbReference type="ChEBI" id="CHEBI:57856"/>
        <dbReference type="ChEBI" id="CHEBI:59789"/>
        <dbReference type="ChEBI" id="CHEBI:74495"/>
        <dbReference type="ChEBI" id="CHEBI:82748"/>
        <dbReference type="EC" id="2.1.1.198"/>
    </reaction>
</comment>
<dbReference type="InterPro" id="IPR008189">
    <property type="entry name" value="rRNA_ssu_MeTfrase_I"/>
</dbReference>
<reference evidence="8 9" key="1">
    <citation type="submission" date="2019-09" db="EMBL/GenBank/DDBJ databases">
        <title>Draft genome sequence of Bacillus sp. JC-7.</title>
        <authorList>
            <person name="Tanaka N."/>
            <person name="Shiwa Y."/>
            <person name="Fujita N."/>
            <person name="Tanasupawat S."/>
        </authorList>
    </citation>
    <scope>NUCLEOTIDE SEQUENCE [LARGE SCALE GENOMIC DNA]</scope>
    <source>
        <strain evidence="8 9">JC-7</strain>
    </source>
</reference>
<keyword evidence="1 6" id="KW-0963">Cytoplasm</keyword>
<evidence type="ECO:0000256" key="4">
    <source>
        <dbReference type="ARBA" id="ARBA00022679"/>
    </source>
</evidence>
<dbReference type="InterPro" id="IPR014777">
    <property type="entry name" value="4pyrrole_Mease_sub1"/>
</dbReference>
<keyword evidence="5 6" id="KW-0949">S-adenosyl-L-methionine</keyword>
<dbReference type="CDD" id="cd11648">
    <property type="entry name" value="RsmI"/>
    <property type="match status" value="1"/>
</dbReference>
<dbReference type="FunFam" id="3.40.1010.10:FF:000002">
    <property type="entry name" value="Ribosomal RNA small subunit methyltransferase I"/>
    <property type="match status" value="1"/>
</dbReference>
<dbReference type="Gene3D" id="3.40.1010.10">
    <property type="entry name" value="Cobalt-precorrin-4 Transmethylase, Domain 1"/>
    <property type="match status" value="1"/>
</dbReference>
<keyword evidence="3 6" id="KW-0489">Methyltransferase</keyword>
<evidence type="ECO:0000256" key="6">
    <source>
        <dbReference type="HAMAP-Rule" id="MF_01877"/>
    </source>
</evidence>
<dbReference type="FunFam" id="3.30.950.10:FF:000002">
    <property type="entry name" value="Ribosomal RNA small subunit methyltransferase I"/>
    <property type="match status" value="1"/>
</dbReference>
<name>A0A5J4JMR8_9BACI</name>
<dbReference type="PROSITE" id="PS01296">
    <property type="entry name" value="RSMI"/>
    <property type="match status" value="1"/>
</dbReference>
<evidence type="ECO:0000259" key="7">
    <source>
        <dbReference type="Pfam" id="PF00590"/>
    </source>
</evidence>
<dbReference type="Pfam" id="PF00590">
    <property type="entry name" value="TP_methylase"/>
    <property type="match status" value="1"/>
</dbReference>
<dbReference type="HAMAP" id="MF_01877">
    <property type="entry name" value="16SrRNA_methyltr_I"/>
    <property type="match status" value="1"/>
</dbReference>
<dbReference type="Proteomes" id="UP000391919">
    <property type="component" value="Unassembled WGS sequence"/>
</dbReference>
<dbReference type="InterPro" id="IPR000878">
    <property type="entry name" value="4pyrrol_Mease"/>
</dbReference>
<comment type="subcellular location">
    <subcellularLocation>
        <location evidence="6">Cytoplasm</location>
    </subcellularLocation>
</comment>
<protein>
    <recommendedName>
        <fullName evidence="6">Ribosomal RNA small subunit methyltransferase I</fullName>
        <ecNumber evidence="6">2.1.1.198</ecNumber>
    </recommendedName>
    <alternativeName>
        <fullName evidence="6">16S rRNA 2'-O-ribose C1402 methyltransferase</fullName>
    </alternativeName>
    <alternativeName>
        <fullName evidence="6">rRNA (cytidine-2'-O-)-methyltransferase RsmI</fullName>
    </alternativeName>
</protein>
<keyword evidence="9" id="KW-1185">Reference proteome</keyword>
<evidence type="ECO:0000256" key="2">
    <source>
        <dbReference type="ARBA" id="ARBA00022552"/>
    </source>
</evidence>
<keyword evidence="4 6" id="KW-0808">Transferase</keyword>
<comment type="function">
    <text evidence="6">Catalyzes the 2'-O-methylation of the ribose of cytidine 1402 (C1402) in 16S rRNA.</text>
</comment>
<evidence type="ECO:0000256" key="1">
    <source>
        <dbReference type="ARBA" id="ARBA00022490"/>
    </source>
</evidence>
<evidence type="ECO:0000256" key="5">
    <source>
        <dbReference type="ARBA" id="ARBA00022691"/>
    </source>
</evidence>
<dbReference type="PIRSF" id="PIRSF005917">
    <property type="entry name" value="MTase_YraL"/>
    <property type="match status" value="1"/>
</dbReference>
<dbReference type="PANTHER" id="PTHR46111">
    <property type="entry name" value="RIBOSOMAL RNA SMALL SUBUNIT METHYLTRANSFERASE I"/>
    <property type="match status" value="1"/>
</dbReference>
<dbReference type="InterPro" id="IPR014776">
    <property type="entry name" value="4pyrrole_Mease_sub2"/>
</dbReference>
<evidence type="ECO:0000256" key="3">
    <source>
        <dbReference type="ARBA" id="ARBA00022603"/>
    </source>
</evidence>
<evidence type="ECO:0000313" key="8">
    <source>
        <dbReference type="EMBL" id="GER71677.1"/>
    </source>
</evidence>
<dbReference type="SUPFAM" id="SSF53790">
    <property type="entry name" value="Tetrapyrrole methylase"/>
    <property type="match status" value="1"/>
</dbReference>
<organism evidence="8 9">
    <name type="scientific">Weizmannia acidilactici</name>
    <dbReference type="NCBI Taxonomy" id="2607726"/>
    <lineage>
        <taxon>Bacteria</taxon>
        <taxon>Bacillati</taxon>
        <taxon>Bacillota</taxon>
        <taxon>Bacilli</taxon>
        <taxon>Bacillales</taxon>
        <taxon>Bacillaceae</taxon>
        <taxon>Heyndrickxia</taxon>
    </lineage>
</organism>
<keyword evidence="2 6" id="KW-0698">rRNA processing</keyword>
<dbReference type="EMBL" id="BKZQ01000060">
    <property type="protein sequence ID" value="GER71677.1"/>
    <property type="molecule type" value="Genomic_DNA"/>
</dbReference>
<dbReference type="AlphaFoldDB" id="A0A5J4JMR8"/>
<proteinExistence type="inferred from homology"/>
<gene>
    <name evidence="6 8" type="primary">rsmI</name>
    <name evidence="8" type="ORF">BpJC7_29800</name>
</gene>